<comment type="similarity">
    <text evidence="1">Belongs to the LysR transcriptional regulatory family.</text>
</comment>
<dbReference type="Proteomes" id="UP000092713">
    <property type="component" value="Unassembled WGS sequence"/>
</dbReference>
<feature type="domain" description="HTH lysR-type" evidence="5">
    <location>
        <begin position="7"/>
        <end position="64"/>
    </location>
</feature>
<gene>
    <name evidence="6" type="ORF">ASR47_10366</name>
</gene>
<dbReference type="EMBL" id="LOCQ01000027">
    <property type="protein sequence ID" value="OBV41590.1"/>
    <property type="molecule type" value="Genomic_DNA"/>
</dbReference>
<dbReference type="AlphaFoldDB" id="A0A1A7C9Z7"/>
<evidence type="ECO:0000313" key="7">
    <source>
        <dbReference type="Proteomes" id="UP000092713"/>
    </source>
</evidence>
<reference evidence="6 7" key="1">
    <citation type="submission" date="2016-04" db="EMBL/GenBank/DDBJ databases">
        <title>Draft genome sequence of Janthinobacterium psychrotolerans sp. nov., isolated from freshwater sediments in Denmark.</title>
        <authorList>
            <person name="Gong X."/>
            <person name="Skrivergaard S."/>
            <person name="Korsgaard B.S."/>
            <person name="Schreiber L."/>
            <person name="Marshall I.P."/>
            <person name="Finster K."/>
            <person name="Schramm A."/>
        </authorList>
    </citation>
    <scope>NUCLEOTIDE SEQUENCE [LARGE SCALE GENOMIC DNA]</scope>
    <source>
        <strain evidence="6 7">S3-2</strain>
    </source>
</reference>
<dbReference type="InterPro" id="IPR005119">
    <property type="entry name" value="LysR_subst-bd"/>
</dbReference>
<dbReference type="GO" id="GO:0003677">
    <property type="term" value="F:DNA binding"/>
    <property type="evidence" value="ECO:0007669"/>
    <property type="project" value="UniProtKB-KW"/>
</dbReference>
<dbReference type="Pfam" id="PF03466">
    <property type="entry name" value="LysR_substrate"/>
    <property type="match status" value="1"/>
</dbReference>
<dbReference type="InterPro" id="IPR050389">
    <property type="entry name" value="LysR-type_TF"/>
</dbReference>
<name>A0A1A7C9Z7_9BURK</name>
<evidence type="ECO:0000256" key="1">
    <source>
        <dbReference type="ARBA" id="ARBA00009437"/>
    </source>
</evidence>
<dbReference type="OrthoDB" id="8583877at2"/>
<comment type="caution">
    <text evidence="6">The sequence shown here is derived from an EMBL/GenBank/DDBJ whole genome shotgun (WGS) entry which is preliminary data.</text>
</comment>
<dbReference type="PANTHER" id="PTHR30118:SF15">
    <property type="entry name" value="TRANSCRIPTIONAL REGULATORY PROTEIN"/>
    <property type="match status" value="1"/>
</dbReference>
<dbReference type="Pfam" id="PF00126">
    <property type="entry name" value="HTH_1"/>
    <property type="match status" value="1"/>
</dbReference>
<dbReference type="PATRIC" id="fig|1747903.4.peg.5276"/>
<dbReference type="STRING" id="1747903.ASR47_10366"/>
<accession>A0A1A7C9Z7</accession>
<dbReference type="RefSeq" id="WP_065305850.1">
    <property type="nucleotide sequence ID" value="NZ_LOCQ01000027.1"/>
</dbReference>
<dbReference type="SUPFAM" id="SSF46785">
    <property type="entry name" value="Winged helix' DNA-binding domain"/>
    <property type="match status" value="1"/>
</dbReference>
<evidence type="ECO:0000256" key="3">
    <source>
        <dbReference type="ARBA" id="ARBA00023125"/>
    </source>
</evidence>
<proteinExistence type="inferred from homology"/>
<keyword evidence="3 6" id="KW-0238">DNA-binding</keyword>
<dbReference type="SUPFAM" id="SSF53850">
    <property type="entry name" value="Periplasmic binding protein-like II"/>
    <property type="match status" value="1"/>
</dbReference>
<dbReference type="PRINTS" id="PR00039">
    <property type="entry name" value="HTHLYSR"/>
</dbReference>
<keyword evidence="2" id="KW-0805">Transcription regulation</keyword>
<dbReference type="CDD" id="cd08459">
    <property type="entry name" value="PBP2_DntR_NahR_LinR_like"/>
    <property type="match status" value="1"/>
</dbReference>
<dbReference type="PANTHER" id="PTHR30118">
    <property type="entry name" value="HTH-TYPE TRANSCRIPTIONAL REGULATOR LEUO-RELATED"/>
    <property type="match status" value="1"/>
</dbReference>
<dbReference type="InterPro" id="IPR036390">
    <property type="entry name" value="WH_DNA-bd_sf"/>
</dbReference>
<dbReference type="Gene3D" id="3.40.190.10">
    <property type="entry name" value="Periplasmic binding protein-like II"/>
    <property type="match status" value="2"/>
</dbReference>
<keyword evidence="7" id="KW-1185">Reference proteome</keyword>
<evidence type="ECO:0000259" key="5">
    <source>
        <dbReference type="PROSITE" id="PS50931"/>
    </source>
</evidence>
<sequence>MIDIRNIDLNLLLVFHEVYRERQISNAARRLRLSQSAVSNALGRLRRTFDDELFVRTAQGMQPTPYAQLLAEPVAGALATLAEAFKPAQAFDPASSARHFRLAMSDVGEVYFMPVLIDLLRRHAPQVQVSTVRAGAIDIRTEMEAGRVDLAIGAFDDVSGALYQRRLFEQAYVTMFRQGHALGGGKPTLKRFLACDHLLVASSDSPYDKVNALLEKAGVRAATAFQVPHFTAVPYIVGSTDLVVTVPEKLAQRAAAPFKLDYLRPPLALPSLQTNIFWHRRYTQDAGNQWLRTVLAETFAE</sequence>
<keyword evidence="4" id="KW-0804">Transcription</keyword>
<evidence type="ECO:0000256" key="4">
    <source>
        <dbReference type="ARBA" id="ARBA00023163"/>
    </source>
</evidence>
<evidence type="ECO:0000313" key="6">
    <source>
        <dbReference type="EMBL" id="OBV41590.1"/>
    </source>
</evidence>
<dbReference type="InterPro" id="IPR000847">
    <property type="entry name" value="LysR_HTH_N"/>
</dbReference>
<organism evidence="6 7">
    <name type="scientific">Janthinobacterium psychrotolerans</name>
    <dbReference type="NCBI Taxonomy" id="1747903"/>
    <lineage>
        <taxon>Bacteria</taxon>
        <taxon>Pseudomonadati</taxon>
        <taxon>Pseudomonadota</taxon>
        <taxon>Betaproteobacteria</taxon>
        <taxon>Burkholderiales</taxon>
        <taxon>Oxalobacteraceae</taxon>
        <taxon>Janthinobacterium</taxon>
    </lineage>
</organism>
<dbReference type="InterPro" id="IPR036388">
    <property type="entry name" value="WH-like_DNA-bd_sf"/>
</dbReference>
<dbReference type="GO" id="GO:0003700">
    <property type="term" value="F:DNA-binding transcription factor activity"/>
    <property type="evidence" value="ECO:0007669"/>
    <property type="project" value="InterPro"/>
</dbReference>
<dbReference type="PROSITE" id="PS50931">
    <property type="entry name" value="HTH_LYSR"/>
    <property type="match status" value="1"/>
</dbReference>
<evidence type="ECO:0000256" key="2">
    <source>
        <dbReference type="ARBA" id="ARBA00023015"/>
    </source>
</evidence>
<dbReference type="Gene3D" id="1.10.10.10">
    <property type="entry name" value="Winged helix-like DNA-binding domain superfamily/Winged helix DNA-binding domain"/>
    <property type="match status" value="1"/>
</dbReference>
<protein>
    <submittedName>
        <fullName evidence="6">DNA-binding transcriptional regulator, LysR family</fullName>
    </submittedName>
</protein>